<feature type="transmembrane region" description="Helical" evidence="1">
    <location>
        <begin position="20"/>
        <end position="38"/>
    </location>
</feature>
<accession>A0A0D0DFL0</accession>
<organism evidence="2 3">
    <name type="scientific">Paxillus rubicundulus Ve08.2h10</name>
    <dbReference type="NCBI Taxonomy" id="930991"/>
    <lineage>
        <taxon>Eukaryota</taxon>
        <taxon>Fungi</taxon>
        <taxon>Dikarya</taxon>
        <taxon>Basidiomycota</taxon>
        <taxon>Agaricomycotina</taxon>
        <taxon>Agaricomycetes</taxon>
        <taxon>Agaricomycetidae</taxon>
        <taxon>Boletales</taxon>
        <taxon>Paxilineae</taxon>
        <taxon>Paxillaceae</taxon>
        <taxon>Paxillus</taxon>
    </lineage>
</organism>
<gene>
    <name evidence="2" type="ORF">PAXRUDRAFT_825887</name>
</gene>
<keyword evidence="3" id="KW-1185">Reference proteome</keyword>
<dbReference type="Proteomes" id="UP000054538">
    <property type="component" value="Unassembled WGS sequence"/>
</dbReference>
<protein>
    <submittedName>
        <fullName evidence="2">Uncharacterized protein</fullName>
    </submittedName>
</protein>
<dbReference type="InParanoid" id="A0A0D0DFL0"/>
<dbReference type="EMBL" id="KN824983">
    <property type="protein sequence ID" value="KIK96492.1"/>
    <property type="molecule type" value="Genomic_DNA"/>
</dbReference>
<keyword evidence="1" id="KW-0812">Transmembrane</keyword>
<keyword evidence="1" id="KW-0472">Membrane</keyword>
<dbReference type="AlphaFoldDB" id="A0A0D0DFL0"/>
<reference evidence="2 3" key="1">
    <citation type="submission" date="2014-04" db="EMBL/GenBank/DDBJ databases">
        <authorList>
            <consortium name="DOE Joint Genome Institute"/>
            <person name="Kuo A."/>
            <person name="Kohler A."/>
            <person name="Jargeat P."/>
            <person name="Nagy L.G."/>
            <person name="Floudas D."/>
            <person name="Copeland A."/>
            <person name="Barry K.W."/>
            <person name="Cichocki N."/>
            <person name="Veneault-Fourrey C."/>
            <person name="LaButti K."/>
            <person name="Lindquist E.A."/>
            <person name="Lipzen A."/>
            <person name="Lundell T."/>
            <person name="Morin E."/>
            <person name="Murat C."/>
            <person name="Sun H."/>
            <person name="Tunlid A."/>
            <person name="Henrissat B."/>
            <person name="Grigoriev I.V."/>
            <person name="Hibbett D.S."/>
            <person name="Martin F."/>
            <person name="Nordberg H.P."/>
            <person name="Cantor M.N."/>
            <person name="Hua S.X."/>
        </authorList>
    </citation>
    <scope>NUCLEOTIDE SEQUENCE [LARGE SCALE GENOMIC DNA]</scope>
    <source>
        <strain evidence="2 3">Ve08.2h10</strain>
    </source>
</reference>
<dbReference type="HOGENOM" id="CLU_2722908_0_0_1"/>
<name>A0A0D0DFL0_9AGAM</name>
<evidence type="ECO:0000313" key="3">
    <source>
        <dbReference type="Proteomes" id="UP000054538"/>
    </source>
</evidence>
<sequence>MDRAYMDSRNMRASGYSSMIWSKVSWTFAVSLNIYYLVGITEYPGTPMLIYTDCTGTLRRTPKLHCPSSLPL</sequence>
<reference evidence="3" key="2">
    <citation type="submission" date="2015-01" db="EMBL/GenBank/DDBJ databases">
        <title>Evolutionary Origins and Diversification of the Mycorrhizal Mutualists.</title>
        <authorList>
            <consortium name="DOE Joint Genome Institute"/>
            <consortium name="Mycorrhizal Genomics Consortium"/>
            <person name="Kohler A."/>
            <person name="Kuo A."/>
            <person name="Nagy L.G."/>
            <person name="Floudas D."/>
            <person name="Copeland A."/>
            <person name="Barry K.W."/>
            <person name="Cichocki N."/>
            <person name="Veneault-Fourrey C."/>
            <person name="LaButti K."/>
            <person name="Lindquist E.A."/>
            <person name="Lipzen A."/>
            <person name="Lundell T."/>
            <person name="Morin E."/>
            <person name="Murat C."/>
            <person name="Riley R."/>
            <person name="Ohm R."/>
            <person name="Sun H."/>
            <person name="Tunlid A."/>
            <person name="Henrissat B."/>
            <person name="Grigoriev I.V."/>
            <person name="Hibbett D.S."/>
            <person name="Martin F."/>
        </authorList>
    </citation>
    <scope>NUCLEOTIDE SEQUENCE [LARGE SCALE GENOMIC DNA]</scope>
    <source>
        <strain evidence="3">Ve08.2h10</strain>
    </source>
</reference>
<proteinExistence type="predicted"/>
<keyword evidence="1" id="KW-1133">Transmembrane helix</keyword>
<evidence type="ECO:0000256" key="1">
    <source>
        <dbReference type="SAM" id="Phobius"/>
    </source>
</evidence>
<evidence type="ECO:0000313" key="2">
    <source>
        <dbReference type="EMBL" id="KIK96492.1"/>
    </source>
</evidence>